<evidence type="ECO:0000313" key="2">
    <source>
        <dbReference type="Proteomes" id="UP001205063"/>
    </source>
</evidence>
<protein>
    <submittedName>
        <fullName evidence="1">Uncharacterized protein</fullName>
    </submittedName>
</protein>
<dbReference type="Proteomes" id="UP001205063">
    <property type="component" value="Unassembled WGS sequence"/>
</dbReference>
<organism evidence="1 2">
    <name type="scientific">Bittarella massiliensis</name>
    <name type="common">ex Durand et al. 2017</name>
    <dbReference type="NCBI Taxonomy" id="1720313"/>
    <lineage>
        <taxon>Bacteria</taxon>
        <taxon>Bacillati</taxon>
        <taxon>Bacillota</taxon>
        <taxon>Clostridia</taxon>
        <taxon>Eubacteriales</taxon>
        <taxon>Oscillospiraceae</taxon>
        <taxon>Bittarella (ex Durand et al. 2017)</taxon>
    </lineage>
</organism>
<evidence type="ECO:0000313" key="1">
    <source>
        <dbReference type="EMBL" id="MCQ4950870.1"/>
    </source>
</evidence>
<dbReference type="AlphaFoldDB" id="A0AAW5KKU1"/>
<feature type="non-terminal residue" evidence="1">
    <location>
        <position position="1"/>
    </location>
</feature>
<reference evidence="1" key="1">
    <citation type="submission" date="2022-06" db="EMBL/GenBank/DDBJ databases">
        <title>Isolation of gut microbiota from human fecal samples.</title>
        <authorList>
            <person name="Pamer E.G."/>
            <person name="Barat B."/>
            <person name="Waligurski E."/>
            <person name="Medina S."/>
            <person name="Paddock L."/>
            <person name="Mostad J."/>
        </authorList>
    </citation>
    <scope>NUCLEOTIDE SEQUENCE</scope>
    <source>
        <strain evidence="1">DFI.7.96</strain>
    </source>
</reference>
<name>A0AAW5KKU1_9FIRM</name>
<dbReference type="EMBL" id="JANGAB010000372">
    <property type="protein sequence ID" value="MCQ4950870.1"/>
    <property type="molecule type" value="Genomic_DNA"/>
</dbReference>
<sequence>ISYLIFGYRPHLLRCHLVRVGGVLQVGNYACALDSICGLNGPSGGSLRALRSFLCLGLGSVGTTRSGIG</sequence>
<comment type="caution">
    <text evidence="1">The sequence shown here is derived from an EMBL/GenBank/DDBJ whole genome shotgun (WGS) entry which is preliminary data.</text>
</comment>
<dbReference type="RefSeq" id="WP_256136965.1">
    <property type="nucleotide sequence ID" value="NZ_JANGAB010000372.1"/>
</dbReference>
<proteinExistence type="predicted"/>
<accession>A0AAW5KKU1</accession>
<gene>
    <name evidence="1" type="ORF">NE646_14675</name>
</gene>